<dbReference type="InterPro" id="IPR036280">
    <property type="entry name" value="Multihaem_cyt_sf"/>
</dbReference>
<dbReference type="GO" id="GO:0009061">
    <property type="term" value="P:anaerobic respiration"/>
    <property type="evidence" value="ECO:0007669"/>
    <property type="project" value="TreeGrafter"/>
</dbReference>
<reference evidence="17 18" key="1">
    <citation type="submission" date="2018-07" db="EMBL/GenBank/DDBJ databases">
        <title>Genomic Encyclopedia of Type Strains, Phase IV (KMG-IV): sequencing the most valuable type-strain genomes for metagenomic binning, comparative biology and taxonomic classification.</title>
        <authorList>
            <person name="Goeker M."/>
        </authorList>
    </citation>
    <scope>NUCLEOTIDE SEQUENCE [LARGE SCALE GENOMIC DNA]</scope>
    <source>
        <strain evidence="17 18">DSM 26407</strain>
    </source>
</reference>
<evidence type="ECO:0000256" key="8">
    <source>
        <dbReference type="ARBA" id="ARBA00022982"/>
    </source>
</evidence>
<feature type="binding site" description="covalent" evidence="13">
    <location>
        <position position="58"/>
    </location>
    <ligand>
        <name>heme</name>
        <dbReference type="ChEBI" id="CHEBI:30413"/>
        <label>1</label>
    </ligand>
</feature>
<dbReference type="PANTHER" id="PTHR30333">
    <property type="entry name" value="CYTOCHROME C-TYPE PROTEIN"/>
    <property type="match status" value="1"/>
</dbReference>
<evidence type="ECO:0000256" key="15">
    <source>
        <dbReference type="SAM" id="Phobius"/>
    </source>
</evidence>
<dbReference type="GO" id="GO:0005886">
    <property type="term" value="C:plasma membrane"/>
    <property type="evidence" value="ECO:0007669"/>
    <property type="project" value="UniProtKB-SubCell"/>
</dbReference>
<feature type="binding site" description="axial binding residue" evidence="14">
    <location>
        <position position="64"/>
    </location>
    <ligand>
        <name>heme</name>
        <dbReference type="ChEBI" id="CHEBI:30413"/>
        <label>1</label>
    </ligand>
    <ligandPart>
        <name>Fe</name>
        <dbReference type="ChEBI" id="CHEBI:18248"/>
    </ligandPart>
</feature>
<proteinExistence type="inferred from homology"/>
<dbReference type="PIRSF" id="PIRSF000013">
    <property type="entry name" value="4_hem_cytochrm_NapC"/>
    <property type="match status" value="1"/>
</dbReference>
<dbReference type="InterPro" id="IPR038266">
    <property type="entry name" value="NapC/NirT_cytc_sf"/>
</dbReference>
<evidence type="ECO:0000256" key="10">
    <source>
        <dbReference type="ARBA" id="ARBA00023004"/>
    </source>
</evidence>
<name>A0A369CF72_9GAMM</name>
<dbReference type="EMBL" id="QPJY01000002">
    <property type="protein sequence ID" value="RCX32201.1"/>
    <property type="molecule type" value="Genomic_DNA"/>
</dbReference>
<keyword evidence="8 12" id="KW-0249">Electron transport</keyword>
<evidence type="ECO:0000256" key="4">
    <source>
        <dbReference type="ARBA" id="ARBA00022475"/>
    </source>
</evidence>
<comment type="subcellular location">
    <subcellularLocation>
        <location evidence="1">Cell membrane</location>
        <topology evidence="1">Single-pass membrane protein</topology>
    </subcellularLocation>
</comment>
<evidence type="ECO:0000256" key="7">
    <source>
        <dbReference type="ARBA" id="ARBA00022723"/>
    </source>
</evidence>
<keyword evidence="5 12" id="KW-0349">Heme</keyword>
<gene>
    <name evidence="17" type="ORF">DFQ59_102561</name>
</gene>
<evidence type="ECO:0000256" key="12">
    <source>
        <dbReference type="PIRNR" id="PIRNR000013"/>
    </source>
</evidence>
<evidence type="ECO:0000256" key="9">
    <source>
        <dbReference type="ARBA" id="ARBA00022989"/>
    </source>
</evidence>
<dbReference type="PANTHER" id="PTHR30333:SF3">
    <property type="entry name" value="CYTOCHROME C-TYPE PROTEIN TORY"/>
    <property type="match status" value="1"/>
</dbReference>
<dbReference type="Gene3D" id="1.10.3820.10">
    <property type="entry name" value="Di-heme elbow motif domain"/>
    <property type="match status" value="1"/>
</dbReference>
<feature type="binding site" description="covalent" evidence="13">
    <location>
        <position position="91"/>
    </location>
    <ligand>
        <name>heme</name>
        <dbReference type="ChEBI" id="CHEBI:30413"/>
        <label>2</label>
    </ligand>
</feature>
<comment type="PTM">
    <text evidence="12">Binds 4 heme groups per subunit.</text>
</comment>
<sequence>MTGSEGNRSRLGRLWRALWRPSARHPVALLFIAGAVFGVLFWGGFNWAMEKTNTLGFCISCHEMEQTVYQEYIESTHYKNPSGVRAICSDCHVPREWGAKVVRKIKASREIYHKLIGTIATPEKFEAHRAELAERVWASMRATDSRECRNCHAYDTMQFKDQRPRAQQRHPEAIQEGKTCIDCHRGLTHRLPPRDD</sequence>
<comment type="cofactor">
    <cofactor evidence="13">
        <name>heme</name>
        <dbReference type="ChEBI" id="CHEBI:30413"/>
    </cofactor>
    <text evidence="13">Binds 4 heme groups per subunit.</text>
</comment>
<evidence type="ECO:0000256" key="6">
    <source>
        <dbReference type="ARBA" id="ARBA00022692"/>
    </source>
</evidence>
<keyword evidence="9 15" id="KW-1133">Transmembrane helix</keyword>
<feature type="binding site" description="axial binding residue" evidence="14">
    <location>
        <position position="189"/>
    </location>
    <ligand>
        <name>heme</name>
        <dbReference type="ChEBI" id="CHEBI:30413"/>
        <label>2</label>
    </ligand>
    <ligandPart>
        <name>Fe</name>
        <dbReference type="ChEBI" id="CHEBI:18248"/>
    </ligandPart>
</feature>
<dbReference type="InterPro" id="IPR051174">
    <property type="entry name" value="Cytochrome_c-type_ET"/>
</dbReference>
<keyword evidence="6 15" id="KW-0812">Transmembrane</keyword>
<dbReference type="Proteomes" id="UP000252707">
    <property type="component" value="Unassembled WGS sequence"/>
</dbReference>
<evidence type="ECO:0000256" key="11">
    <source>
        <dbReference type="ARBA" id="ARBA00023136"/>
    </source>
</evidence>
<dbReference type="SUPFAM" id="SSF48695">
    <property type="entry name" value="Multiheme cytochromes"/>
    <property type="match status" value="1"/>
</dbReference>
<evidence type="ECO:0000256" key="13">
    <source>
        <dbReference type="PIRSR" id="PIRSR000013-1"/>
    </source>
</evidence>
<feature type="binding site" description="covalent" evidence="13">
    <location>
        <position position="148"/>
    </location>
    <ligand>
        <name>heme</name>
        <dbReference type="ChEBI" id="CHEBI:30413"/>
        <label>3</label>
    </ligand>
</feature>
<evidence type="ECO:0000256" key="5">
    <source>
        <dbReference type="ARBA" id="ARBA00022617"/>
    </source>
</evidence>
<protein>
    <recommendedName>
        <fullName evidence="12">Cytochrome c-type protein</fullName>
    </recommendedName>
</protein>
<evidence type="ECO:0000256" key="1">
    <source>
        <dbReference type="ARBA" id="ARBA00004162"/>
    </source>
</evidence>
<accession>A0A369CF72</accession>
<dbReference type="Pfam" id="PF03264">
    <property type="entry name" value="Cytochrom_NNT"/>
    <property type="match status" value="1"/>
</dbReference>
<feature type="binding site" description="axial binding residue" evidence="14">
    <location>
        <position position="92"/>
    </location>
    <ligand>
        <name>heme</name>
        <dbReference type="ChEBI" id="CHEBI:30413"/>
        <label>2</label>
    </ligand>
    <ligandPart>
        <name>Fe</name>
        <dbReference type="ChEBI" id="CHEBI:18248"/>
    </ligandPart>
</feature>
<organism evidence="17 18">
    <name type="scientific">Thioalbus denitrificans</name>
    <dbReference type="NCBI Taxonomy" id="547122"/>
    <lineage>
        <taxon>Bacteria</taxon>
        <taxon>Pseudomonadati</taxon>
        <taxon>Pseudomonadota</taxon>
        <taxon>Gammaproteobacteria</taxon>
        <taxon>Chromatiales</taxon>
        <taxon>Ectothiorhodospiraceae</taxon>
        <taxon>Thioalbus</taxon>
    </lineage>
</organism>
<feature type="domain" description="NapC/NirT cytochrome c N-terminal" evidence="16">
    <location>
        <begin position="22"/>
        <end position="192"/>
    </location>
</feature>
<keyword evidence="10 12" id="KW-0408">Iron</keyword>
<feature type="binding site" description="covalent" evidence="13">
    <location>
        <position position="183"/>
    </location>
    <ligand>
        <name>heme</name>
        <dbReference type="ChEBI" id="CHEBI:30413"/>
        <label>4</label>
    </ligand>
</feature>
<evidence type="ECO:0000256" key="14">
    <source>
        <dbReference type="PIRSR" id="PIRSR000013-2"/>
    </source>
</evidence>
<dbReference type="GO" id="GO:0019333">
    <property type="term" value="P:denitrification pathway"/>
    <property type="evidence" value="ECO:0007669"/>
    <property type="project" value="InterPro"/>
</dbReference>
<feature type="transmembrane region" description="Helical" evidence="15">
    <location>
        <begin position="27"/>
        <end position="49"/>
    </location>
</feature>
<feature type="binding site" description="axial binding residue" evidence="14">
    <location>
        <position position="152"/>
    </location>
    <ligand>
        <name>heme</name>
        <dbReference type="ChEBI" id="CHEBI:30413"/>
        <label>3</label>
    </ligand>
    <ligandPart>
        <name>Fe</name>
        <dbReference type="ChEBI" id="CHEBI:18248"/>
    </ligandPart>
</feature>
<dbReference type="GO" id="GO:0009055">
    <property type="term" value="F:electron transfer activity"/>
    <property type="evidence" value="ECO:0007669"/>
    <property type="project" value="TreeGrafter"/>
</dbReference>
<dbReference type="InterPro" id="IPR024717">
    <property type="entry name" value="NapC/NirT/NrfH"/>
</dbReference>
<dbReference type="InterPro" id="IPR005126">
    <property type="entry name" value="NapC/NirT_cyt_c_N"/>
</dbReference>
<dbReference type="FunFam" id="1.10.3820.10:FF:000001">
    <property type="entry name" value="Cytochrome c-type protein"/>
    <property type="match status" value="1"/>
</dbReference>
<keyword evidence="7 12" id="KW-0479">Metal-binding</keyword>
<keyword evidence="3 12" id="KW-0813">Transport</keyword>
<dbReference type="OrthoDB" id="9782159at2"/>
<feature type="binding site" description="covalent" evidence="13">
    <location>
        <position position="180"/>
    </location>
    <ligand>
        <name>heme</name>
        <dbReference type="ChEBI" id="CHEBI:30413"/>
        <label>4</label>
    </ligand>
</feature>
<dbReference type="GO" id="GO:0020037">
    <property type="term" value="F:heme binding"/>
    <property type="evidence" value="ECO:0007669"/>
    <property type="project" value="InterPro"/>
</dbReference>
<keyword evidence="11 15" id="KW-0472">Membrane</keyword>
<dbReference type="AlphaFoldDB" id="A0A369CF72"/>
<comment type="caution">
    <text evidence="17">The sequence shown here is derived from an EMBL/GenBank/DDBJ whole genome shotgun (WGS) entry which is preliminary data.</text>
</comment>
<evidence type="ECO:0000259" key="16">
    <source>
        <dbReference type="Pfam" id="PF03264"/>
    </source>
</evidence>
<dbReference type="GO" id="GO:0046872">
    <property type="term" value="F:metal ion binding"/>
    <property type="evidence" value="ECO:0007669"/>
    <property type="project" value="UniProtKB-KW"/>
</dbReference>
<feature type="binding site" description="covalent" evidence="13">
    <location>
        <position position="151"/>
    </location>
    <ligand>
        <name>heme</name>
        <dbReference type="ChEBI" id="CHEBI:30413"/>
        <label>3</label>
    </ligand>
</feature>
<evidence type="ECO:0000313" key="18">
    <source>
        <dbReference type="Proteomes" id="UP000252707"/>
    </source>
</evidence>
<evidence type="ECO:0000256" key="3">
    <source>
        <dbReference type="ARBA" id="ARBA00022448"/>
    </source>
</evidence>
<dbReference type="RefSeq" id="WP_114279015.1">
    <property type="nucleotide sequence ID" value="NZ_QPJY01000002.1"/>
</dbReference>
<evidence type="ECO:0000256" key="2">
    <source>
        <dbReference type="ARBA" id="ARBA00007395"/>
    </source>
</evidence>
<keyword evidence="4" id="KW-1003">Cell membrane</keyword>
<feature type="binding site" description="covalent" evidence="13">
    <location>
        <position position="61"/>
    </location>
    <ligand>
        <name>heme</name>
        <dbReference type="ChEBI" id="CHEBI:30413"/>
        <label>1</label>
    </ligand>
</feature>
<comment type="similarity">
    <text evidence="2">Belongs to the NapC/NirT/NrfH family.</text>
</comment>
<evidence type="ECO:0000313" key="17">
    <source>
        <dbReference type="EMBL" id="RCX32201.1"/>
    </source>
</evidence>
<feature type="binding site" description="axial binding residue" evidence="14">
    <location>
        <position position="110"/>
    </location>
    <ligand>
        <name>heme</name>
        <dbReference type="ChEBI" id="CHEBI:30413"/>
        <label>1</label>
    </ligand>
    <ligandPart>
        <name>Fe</name>
        <dbReference type="ChEBI" id="CHEBI:18248"/>
    </ligandPart>
</feature>
<keyword evidence="18" id="KW-1185">Reference proteome</keyword>
<feature type="binding site" description="covalent" evidence="13">
    <location>
        <position position="88"/>
    </location>
    <ligand>
        <name>heme</name>
        <dbReference type="ChEBI" id="CHEBI:30413"/>
        <label>2</label>
    </ligand>
</feature>
<feature type="binding site" description="axial binding residue" evidence="14">
    <location>
        <position position="184"/>
    </location>
    <ligand>
        <name>heme</name>
        <dbReference type="ChEBI" id="CHEBI:30413"/>
        <label>4</label>
    </ligand>
    <ligandPart>
        <name>Fe</name>
        <dbReference type="ChEBI" id="CHEBI:18248"/>
    </ligandPart>
</feature>